<dbReference type="AlphaFoldDB" id="A0AAW1PVP9"/>
<evidence type="ECO:0000256" key="5">
    <source>
        <dbReference type="PIRSR" id="PIRSR008716-1"/>
    </source>
</evidence>
<dbReference type="InterPro" id="IPR016135">
    <property type="entry name" value="UBQ-conjugating_enzyme/RWD"/>
</dbReference>
<keyword evidence="3 4" id="KW-0833">Ubl conjugation pathway</keyword>
<sequence length="166" mass="18731">MSAGWDSETKETVKKIPLLTIRAGPRDKEEWGKRLKEELQALIKYIQLNKATDSDWFTITSGKDGTTWEGKCWYIHNLHKYEFSFEFDIPATYPAASPEIKIPELDGKTAKMYRGGAICLTVHFKPLWAKNCPHFGIAHALCLGLAPWLAAEIPFMIDEGAIKTSS</sequence>
<evidence type="ECO:0000313" key="6">
    <source>
        <dbReference type="EMBL" id="KAK9811979.1"/>
    </source>
</evidence>
<proteinExistence type="inferred from homology"/>
<evidence type="ECO:0000256" key="4">
    <source>
        <dbReference type="PIRNR" id="PIRNR008716"/>
    </source>
</evidence>
<feature type="active site" description="Glycyl thioester intermediate" evidence="5">
    <location>
        <position position="119"/>
    </location>
</feature>
<reference evidence="6 7" key="1">
    <citation type="journal article" date="2024" name="Nat. Commun.">
        <title>Phylogenomics reveals the evolutionary origins of lichenization in chlorophyte algae.</title>
        <authorList>
            <person name="Puginier C."/>
            <person name="Libourel C."/>
            <person name="Otte J."/>
            <person name="Skaloud P."/>
            <person name="Haon M."/>
            <person name="Grisel S."/>
            <person name="Petersen M."/>
            <person name="Berrin J.G."/>
            <person name="Delaux P.M."/>
            <person name="Dal Grande F."/>
            <person name="Keller J."/>
        </authorList>
    </citation>
    <scope>NUCLEOTIDE SEQUENCE [LARGE SCALE GENOMIC DNA]</scope>
    <source>
        <strain evidence="6 7">SAG 2036</strain>
    </source>
</reference>
<dbReference type="PANTHER" id="PTHR12921">
    <property type="entry name" value="UBIQUITIN-FOLD MODIFIER-CONJUGATING ENZYME 1"/>
    <property type="match status" value="1"/>
</dbReference>
<keyword evidence="7" id="KW-1185">Reference proteome</keyword>
<dbReference type="PANTHER" id="PTHR12921:SF0">
    <property type="entry name" value="UBIQUITIN-FOLD MODIFIER-CONJUGATING ENZYME 1"/>
    <property type="match status" value="1"/>
</dbReference>
<dbReference type="GO" id="GO:0005737">
    <property type="term" value="C:cytoplasm"/>
    <property type="evidence" value="ECO:0007669"/>
    <property type="project" value="TreeGrafter"/>
</dbReference>
<dbReference type="PIRSF" id="PIRSF008716">
    <property type="entry name" value="DUF1782"/>
    <property type="match status" value="1"/>
</dbReference>
<dbReference type="Gene3D" id="3.10.110.10">
    <property type="entry name" value="Ubiquitin Conjugating Enzyme"/>
    <property type="match status" value="1"/>
</dbReference>
<dbReference type="SUPFAM" id="SSF54495">
    <property type="entry name" value="UBC-like"/>
    <property type="match status" value="1"/>
</dbReference>
<dbReference type="InterPro" id="IPR014806">
    <property type="entry name" value="Ufc1"/>
</dbReference>
<evidence type="ECO:0000313" key="7">
    <source>
        <dbReference type="Proteomes" id="UP001465755"/>
    </source>
</evidence>
<protein>
    <recommendedName>
        <fullName evidence="2 4">Ubiquitin-fold modifier-conjugating enzyme 1</fullName>
    </recommendedName>
</protein>
<evidence type="ECO:0000256" key="3">
    <source>
        <dbReference type="ARBA" id="ARBA00022786"/>
    </source>
</evidence>
<comment type="similarity">
    <text evidence="1 4">Belongs to the ubiquitin-conjugating enzyme family. UFC1 subfamily.</text>
</comment>
<comment type="caution">
    <text evidence="6">The sequence shown here is derived from an EMBL/GenBank/DDBJ whole genome shotgun (WGS) entry which is preliminary data.</text>
</comment>
<gene>
    <name evidence="6" type="ORF">WJX73_005140</name>
</gene>
<dbReference type="CDD" id="cd11686">
    <property type="entry name" value="UBCc_UFC1"/>
    <property type="match status" value="1"/>
</dbReference>
<dbReference type="GO" id="GO:0061657">
    <property type="term" value="F:UFM1 conjugating enzyme activity"/>
    <property type="evidence" value="ECO:0007669"/>
    <property type="project" value="InterPro"/>
</dbReference>
<accession>A0AAW1PVP9</accession>
<dbReference type="Pfam" id="PF08694">
    <property type="entry name" value="UFC1"/>
    <property type="match status" value="1"/>
</dbReference>
<dbReference type="Proteomes" id="UP001465755">
    <property type="component" value="Unassembled WGS sequence"/>
</dbReference>
<comment type="function">
    <text evidence="4">E2-like enzyme which forms an intermediate with UFM1 via a thioester linkage.</text>
</comment>
<organism evidence="6 7">
    <name type="scientific">Symbiochloris irregularis</name>
    <dbReference type="NCBI Taxonomy" id="706552"/>
    <lineage>
        <taxon>Eukaryota</taxon>
        <taxon>Viridiplantae</taxon>
        <taxon>Chlorophyta</taxon>
        <taxon>core chlorophytes</taxon>
        <taxon>Trebouxiophyceae</taxon>
        <taxon>Trebouxiales</taxon>
        <taxon>Trebouxiaceae</taxon>
        <taxon>Symbiochloris</taxon>
    </lineage>
</organism>
<evidence type="ECO:0000256" key="1">
    <source>
        <dbReference type="ARBA" id="ARBA00008451"/>
    </source>
</evidence>
<name>A0AAW1PVP9_9CHLO</name>
<dbReference type="EMBL" id="JALJOQ010000010">
    <property type="protein sequence ID" value="KAK9811979.1"/>
    <property type="molecule type" value="Genomic_DNA"/>
</dbReference>
<dbReference type="GO" id="GO:1990592">
    <property type="term" value="P:protein K69-linked ufmylation"/>
    <property type="evidence" value="ECO:0007669"/>
    <property type="project" value="TreeGrafter"/>
</dbReference>
<evidence type="ECO:0000256" key="2">
    <source>
        <dbReference type="ARBA" id="ARBA00013306"/>
    </source>
</evidence>